<evidence type="ECO:0000313" key="7">
    <source>
        <dbReference type="Proteomes" id="UP001151699"/>
    </source>
</evidence>
<evidence type="ECO:0000256" key="3">
    <source>
        <dbReference type="ARBA" id="ARBA00022753"/>
    </source>
</evidence>
<dbReference type="InterPro" id="IPR036691">
    <property type="entry name" value="Endo/exonu/phosph_ase_sf"/>
</dbReference>
<dbReference type="PANTHER" id="PTHR11200">
    <property type="entry name" value="INOSITOL 5-PHOSPHATASE"/>
    <property type="match status" value="1"/>
</dbReference>
<dbReference type="FunFam" id="2.60.40.10:FF:000132">
    <property type="entry name" value="Inositol polyphosphate 5-phosphatase OCRL-1 isoform b"/>
    <property type="match status" value="1"/>
</dbReference>
<dbReference type="OrthoDB" id="7862313at2759"/>
<dbReference type="Gene3D" id="1.10.555.10">
    <property type="entry name" value="Rho GTPase activation protein"/>
    <property type="match status" value="1"/>
</dbReference>
<reference evidence="6" key="1">
    <citation type="submission" date="2022-07" db="EMBL/GenBank/DDBJ databases">
        <authorList>
            <person name="Trinca V."/>
            <person name="Uliana J.V.C."/>
            <person name="Torres T.T."/>
            <person name="Ward R.J."/>
            <person name="Monesi N."/>
        </authorList>
    </citation>
    <scope>NUCLEOTIDE SEQUENCE</scope>
    <source>
        <strain evidence="6">HSMRA1968</strain>
        <tissue evidence="6">Whole embryos</tissue>
    </source>
</reference>
<evidence type="ECO:0000256" key="4">
    <source>
        <dbReference type="ARBA" id="ARBA00023329"/>
    </source>
</evidence>
<dbReference type="Pfam" id="PF21310">
    <property type="entry name" value="OCRL-like_ASH"/>
    <property type="match status" value="1"/>
</dbReference>
<dbReference type="SMART" id="SM00128">
    <property type="entry name" value="IPPc"/>
    <property type="match status" value="1"/>
</dbReference>
<dbReference type="GO" id="GO:0007165">
    <property type="term" value="P:signal transduction"/>
    <property type="evidence" value="ECO:0007669"/>
    <property type="project" value="InterPro"/>
</dbReference>
<dbReference type="InterPro" id="IPR008936">
    <property type="entry name" value="Rho_GTPase_activation_prot"/>
</dbReference>
<dbReference type="InterPro" id="IPR031896">
    <property type="entry name" value="INPP5B_PH_dom"/>
</dbReference>
<comment type="caution">
    <text evidence="6">The sequence shown here is derived from an EMBL/GenBank/DDBJ whole genome shotgun (WGS) entry which is preliminary data.</text>
</comment>
<dbReference type="GO" id="GO:0030670">
    <property type="term" value="C:phagocytic vesicle membrane"/>
    <property type="evidence" value="ECO:0007669"/>
    <property type="project" value="UniProtKB-SubCell"/>
</dbReference>
<dbReference type="Pfam" id="PF00620">
    <property type="entry name" value="RhoGAP"/>
    <property type="match status" value="1"/>
</dbReference>
<evidence type="ECO:0000256" key="2">
    <source>
        <dbReference type="ARBA" id="ARBA00004580"/>
    </source>
</evidence>
<keyword evidence="7" id="KW-1185">Reference proteome</keyword>
<dbReference type="AlphaFoldDB" id="A0A9Q0MNM1"/>
<dbReference type="Proteomes" id="UP001151699">
    <property type="component" value="Unassembled WGS sequence"/>
</dbReference>
<keyword evidence="3" id="KW-0967">Endosome</keyword>
<dbReference type="GO" id="GO:0031901">
    <property type="term" value="C:early endosome membrane"/>
    <property type="evidence" value="ECO:0007669"/>
    <property type="project" value="UniProtKB-SubCell"/>
</dbReference>
<dbReference type="Pfam" id="PF16776">
    <property type="entry name" value="INPP5B_PH"/>
    <property type="match status" value="1"/>
</dbReference>
<dbReference type="InterPro" id="IPR013783">
    <property type="entry name" value="Ig-like_fold"/>
</dbReference>
<evidence type="ECO:0000313" key="6">
    <source>
        <dbReference type="EMBL" id="KAJ6632898.1"/>
    </source>
</evidence>
<dbReference type="SUPFAM" id="SSF56219">
    <property type="entry name" value="DNase I-like"/>
    <property type="match status" value="1"/>
</dbReference>
<evidence type="ECO:0000259" key="5">
    <source>
        <dbReference type="PROSITE" id="PS50238"/>
    </source>
</evidence>
<dbReference type="Gene3D" id="2.30.29.110">
    <property type="match status" value="1"/>
</dbReference>
<dbReference type="PANTHER" id="PTHR11200:SF300">
    <property type="entry name" value="TYPE II INOSITOL 1,4,5-TRISPHOSPHATE 5-PHOSPHATASE"/>
    <property type="match status" value="1"/>
</dbReference>
<sequence>MNVMDKNVRVLSITQEKFRQGENVVSICESYRIIGSEYKNHLLALVTSGGTQAIFSFAASKWIPESFSDLTIECIYPINDDFKLETSTVGTVSQCQFKLSSTYGQAVYYYYPYSSSPSFKEFAHFERDVALAGLVKLPQPNFQWLEFYLRQQDNFQVIDPRIADGTSSLTKRESKFREELEKREHEYIIYKKFRIYTATWNVNGQQPNDVCLGDWLSITDEPPDIYAVAFQELDLSPKAITFNESRPDPVWIRKVMDGLHPGAVYEELISVRLVGMMLVIVVRQELRKNVIRYSTETVGTGALNFMGNKGGVGVSLQLNEAFICFVNSHLAAHTHEVDRRKEDHDEIIRRMQFKYGIVQRSIDEHNHIFWIGDLNYRIIETQGRTPFDEENYLQLLKMDQLYHEMQCKRVFNHYNEGIIRFKPTYKYDPGTDNWDSSEKNRAPAWCDRVLWKGERIEQLTYESVMRLQMSDHKPVYAIFLCGVKTKDEQKYKRVHEDVLKRVDKYENDNQPQITVEQTDIHFGMVRFNETYTRDFTVANNCHLPVHFTFRGKDGKGSKICEPWLKVEPTQGELITGDSLSIRVKLFIDQHTAWRMHRKQKESGSEVPLDILVLHVDNGRDIFITIMGEYRPSCFGFSVETLIRLNNPVHELNLKELLRIENSIDTGPSSPNHIEVPREIFLLVDYLYKNGLKTPNLFTTDRQYSKNANLNDIRDWLDVWEPGEFVGVPQTAAEALLMLLESSPEPLVSPLEEECLYADTFEKCREIVKILSIPKKNVFLYTCFFLQEVLKHSTYNRTDAAKLAVIFGRVLLRGHSFLRNHHRSLSEKEREDRRTAFLYKFLVNDIREFVRNEIPIAMAISQ</sequence>
<dbReference type="FunFam" id="3.60.10.10:FF:000004">
    <property type="entry name" value="Type II inositol 1,4,5-trisphosphate 5-phosphatase"/>
    <property type="match status" value="1"/>
</dbReference>
<dbReference type="GO" id="GO:0004439">
    <property type="term" value="F:phosphatidylinositol-4,5-bisphosphate 5-phosphatase activity"/>
    <property type="evidence" value="ECO:0007669"/>
    <property type="project" value="TreeGrafter"/>
</dbReference>
<dbReference type="SMART" id="SM00324">
    <property type="entry name" value="RhoGAP"/>
    <property type="match status" value="1"/>
</dbReference>
<dbReference type="EMBL" id="WJQU01002411">
    <property type="protein sequence ID" value="KAJ6632898.1"/>
    <property type="molecule type" value="Genomic_DNA"/>
</dbReference>
<dbReference type="CDD" id="cd04380">
    <property type="entry name" value="RhoGAP_OCRL1"/>
    <property type="match status" value="1"/>
</dbReference>
<dbReference type="InterPro" id="IPR046985">
    <property type="entry name" value="IP5"/>
</dbReference>
<dbReference type="InterPro" id="IPR000198">
    <property type="entry name" value="RhoGAP_dom"/>
</dbReference>
<protein>
    <submittedName>
        <fullName evidence="6">Type II inositol 1,4,5-trisphosphate 5-phosphatase</fullName>
    </submittedName>
</protein>
<comment type="subcellular location">
    <subcellularLocation>
        <location evidence="2">Cytoplasmic vesicle</location>
        <location evidence="2">Phagosome membrane</location>
    </subcellularLocation>
    <subcellularLocation>
        <location evidence="1">Early endosome membrane</location>
    </subcellularLocation>
</comment>
<dbReference type="SUPFAM" id="SSF48350">
    <property type="entry name" value="GTPase activation domain, GAP"/>
    <property type="match status" value="1"/>
</dbReference>
<proteinExistence type="predicted"/>
<dbReference type="InterPro" id="IPR000300">
    <property type="entry name" value="IPPc"/>
</dbReference>
<dbReference type="InterPro" id="IPR048869">
    <property type="entry name" value="OCRL-1_2_ASH"/>
</dbReference>
<dbReference type="InterPro" id="IPR047078">
    <property type="entry name" value="RhoGAP_OCRL1"/>
</dbReference>
<dbReference type="Gene3D" id="2.60.40.10">
    <property type="entry name" value="Immunoglobulins"/>
    <property type="match status" value="1"/>
</dbReference>
<organism evidence="6 7">
    <name type="scientific">Pseudolycoriella hygida</name>
    <dbReference type="NCBI Taxonomy" id="35572"/>
    <lineage>
        <taxon>Eukaryota</taxon>
        <taxon>Metazoa</taxon>
        <taxon>Ecdysozoa</taxon>
        <taxon>Arthropoda</taxon>
        <taxon>Hexapoda</taxon>
        <taxon>Insecta</taxon>
        <taxon>Pterygota</taxon>
        <taxon>Neoptera</taxon>
        <taxon>Endopterygota</taxon>
        <taxon>Diptera</taxon>
        <taxon>Nematocera</taxon>
        <taxon>Sciaroidea</taxon>
        <taxon>Sciaridae</taxon>
        <taxon>Pseudolycoriella</taxon>
    </lineage>
</organism>
<dbReference type="Gene3D" id="3.60.10.10">
    <property type="entry name" value="Endonuclease/exonuclease/phosphatase"/>
    <property type="match status" value="1"/>
</dbReference>
<feature type="domain" description="Rho-GAP" evidence="5">
    <location>
        <begin position="651"/>
        <end position="849"/>
    </location>
</feature>
<dbReference type="PROSITE" id="PS50238">
    <property type="entry name" value="RHOGAP"/>
    <property type="match status" value="1"/>
</dbReference>
<evidence type="ECO:0000256" key="1">
    <source>
        <dbReference type="ARBA" id="ARBA00004146"/>
    </source>
</evidence>
<dbReference type="Pfam" id="PF22669">
    <property type="entry name" value="Exo_endo_phos2"/>
    <property type="match status" value="1"/>
</dbReference>
<accession>A0A9Q0MNM1</accession>
<dbReference type="GO" id="GO:0046856">
    <property type="term" value="P:phosphatidylinositol dephosphorylation"/>
    <property type="evidence" value="ECO:0007669"/>
    <property type="project" value="InterPro"/>
</dbReference>
<gene>
    <name evidence="6" type="primary">Inpp5b</name>
    <name evidence="6" type="ORF">Bhyg_16738</name>
</gene>
<keyword evidence="4" id="KW-0968">Cytoplasmic vesicle</keyword>
<name>A0A9Q0MNM1_9DIPT</name>